<proteinExistence type="predicted"/>
<comment type="caution">
    <text evidence="1">The sequence shown here is derived from an EMBL/GenBank/DDBJ whole genome shotgun (WGS) entry which is preliminary data.</text>
</comment>
<evidence type="ECO:0000313" key="1">
    <source>
        <dbReference type="EMBL" id="KAJ8985348.1"/>
    </source>
</evidence>
<keyword evidence="2" id="KW-1185">Reference proteome</keyword>
<name>A0ABQ9K4J7_9CUCU</name>
<organism evidence="1 2">
    <name type="scientific">Molorchus minor</name>
    <dbReference type="NCBI Taxonomy" id="1323400"/>
    <lineage>
        <taxon>Eukaryota</taxon>
        <taxon>Metazoa</taxon>
        <taxon>Ecdysozoa</taxon>
        <taxon>Arthropoda</taxon>
        <taxon>Hexapoda</taxon>
        <taxon>Insecta</taxon>
        <taxon>Pterygota</taxon>
        <taxon>Neoptera</taxon>
        <taxon>Endopterygota</taxon>
        <taxon>Coleoptera</taxon>
        <taxon>Polyphaga</taxon>
        <taxon>Cucujiformia</taxon>
        <taxon>Chrysomeloidea</taxon>
        <taxon>Cerambycidae</taxon>
        <taxon>Lamiinae</taxon>
        <taxon>Monochamini</taxon>
        <taxon>Molorchus</taxon>
    </lineage>
</organism>
<evidence type="ECO:0000313" key="2">
    <source>
        <dbReference type="Proteomes" id="UP001162164"/>
    </source>
</evidence>
<accession>A0ABQ9K4J7</accession>
<sequence>MSESALSTETKRDYGHLVYPEKIMIPEKIHKRGRTYKLNDCYYDHDAYFICIRQDSKSIL</sequence>
<protein>
    <submittedName>
        <fullName evidence="1">Uncharacterized protein</fullName>
    </submittedName>
</protein>
<dbReference type="EMBL" id="JAPWTJ010000016">
    <property type="protein sequence ID" value="KAJ8985348.1"/>
    <property type="molecule type" value="Genomic_DNA"/>
</dbReference>
<dbReference type="Proteomes" id="UP001162164">
    <property type="component" value="Unassembled WGS sequence"/>
</dbReference>
<gene>
    <name evidence="1" type="ORF">NQ317_008379</name>
</gene>
<reference evidence="1" key="1">
    <citation type="journal article" date="2023" name="Insect Mol. Biol.">
        <title>Genome sequencing provides insights into the evolution of gene families encoding plant cell wall-degrading enzymes in longhorned beetles.</title>
        <authorList>
            <person name="Shin N.R."/>
            <person name="Okamura Y."/>
            <person name="Kirsch R."/>
            <person name="Pauchet Y."/>
        </authorList>
    </citation>
    <scope>NUCLEOTIDE SEQUENCE</scope>
    <source>
        <strain evidence="1">MMC_N1</strain>
    </source>
</reference>